<proteinExistence type="predicted"/>
<organism evidence="4 5">
    <name type="scientific">Apteryx mantelli</name>
    <name type="common">North Island brown kiwi</name>
    <dbReference type="NCBI Taxonomy" id="2696672"/>
    <lineage>
        <taxon>Eukaryota</taxon>
        <taxon>Metazoa</taxon>
        <taxon>Chordata</taxon>
        <taxon>Craniata</taxon>
        <taxon>Vertebrata</taxon>
        <taxon>Euteleostomi</taxon>
        <taxon>Archelosauria</taxon>
        <taxon>Archosauria</taxon>
        <taxon>Dinosauria</taxon>
        <taxon>Saurischia</taxon>
        <taxon>Theropoda</taxon>
        <taxon>Coelurosauria</taxon>
        <taxon>Aves</taxon>
        <taxon>Palaeognathae</taxon>
        <taxon>Apterygiformes</taxon>
        <taxon>Apterygidae</taxon>
        <taxon>Apteryx</taxon>
    </lineage>
</organism>
<evidence type="ECO:0000256" key="1">
    <source>
        <dbReference type="SAM" id="Coils"/>
    </source>
</evidence>
<reference evidence="5" key="1">
    <citation type="submission" date="2025-08" db="UniProtKB">
        <authorList>
            <consortium name="RefSeq"/>
        </authorList>
    </citation>
    <scope>IDENTIFICATION</scope>
    <source>
        <tissue evidence="5">Blood</tissue>
    </source>
</reference>
<keyword evidence="1" id="KW-0175">Coiled coil</keyword>
<dbReference type="Proteomes" id="UP001652627">
    <property type="component" value="Unplaced"/>
</dbReference>
<dbReference type="RefSeq" id="XP_067173011.1">
    <property type="nucleotide sequence ID" value="XM_067316910.1"/>
</dbReference>
<gene>
    <name evidence="5" type="primary">LOC136995913</name>
</gene>
<sequence length="252" mass="28046">MPAQRASSWPEEHTRVLVSLWRAYSREHDFSRSTKNIHHYEAIARRLAAVGIQRTGAQCRDRIKHLKQLYRKARLAADGAALCPCFAELEQALGPVSPPPVSPPGAAAGPRGRAEPPPPPPPEPPAPPPAAISPLLFKGEAEEGGAAMEPQPGASSYEDPGSPPGALSQRTVRLRGKRKRAVDDMVAEMQRRGEEHKELQRARLAQEERLVERFLEQEKSQREQDRLLLERLFKMVLSRPQHVCLCQRPGLD</sequence>
<protein>
    <submittedName>
        <fullName evidence="5">Undifferentiated embryonic cell transcription factor 1-like</fullName>
    </submittedName>
</protein>
<feature type="region of interest" description="Disordered" evidence="2">
    <location>
        <begin position="97"/>
        <end position="181"/>
    </location>
</feature>
<feature type="coiled-coil region" evidence="1">
    <location>
        <begin position="197"/>
        <end position="224"/>
    </location>
</feature>
<dbReference type="PANTHER" id="PTHR31307:SF4">
    <property type="entry name" value="TRIHELIX TRANSCRIPTION FACTOR ASIL2"/>
    <property type="match status" value="1"/>
</dbReference>
<evidence type="ECO:0000259" key="3">
    <source>
        <dbReference type="Pfam" id="PF13837"/>
    </source>
</evidence>
<dbReference type="PANTHER" id="PTHR31307">
    <property type="entry name" value="TRIHELIX TRANSCRIPTION FACTOR ASIL2"/>
    <property type="match status" value="1"/>
</dbReference>
<evidence type="ECO:0000313" key="5">
    <source>
        <dbReference type="RefSeq" id="XP_067173011.1"/>
    </source>
</evidence>
<dbReference type="InterPro" id="IPR044822">
    <property type="entry name" value="Myb_DNA-bind_4"/>
</dbReference>
<dbReference type="InterPro" id="IPR044823">
    <property type="entry name" value="ASIL1/2-like"/>
</dbReference>
<name>A0ABM4G736_9AVES</name>
<evidence type="ECO:0000313" key="4">
    <source>
        <dbReference type="Proteomes" id="UP001652627"/>
    </source>
</evidence>
<feature type="domain" description="Myb/SANT-like DNA-binding" evidence="3">
    <location>
        <begin position="8"/>
        <end position="91"/>
    </location>
</feature>
<feature type="compositionally biased region" description="Pro residues" evidence="2">
    <location>
        <begin position="115"/>
        <end position="131"/>
    </location>
</feature>
<dbReference type="Pfam" id="PF13837">
    <property type="entry name" value="Myb_DNA-bind_4"/>
    <property type="match status" value="1"/>
</dbReference>
<feature type="compositionally biased region" description="Low complexity" evidence="2">
    <location>
        <begin position="144"/>
        <end position="154"/>
    </location>
</feature>
<keyword evidence="4" id="KW-1185">Reference proteome</keyword>
<dbReference type="Gene3D" id="1.10.10.60">
    <property type="entry name" value="Homeodomain-like"/>
    <property type="match status" value="1"/>
</dbReference>
<dbReference type="GeneID" id="136995913"/>
<accession>A0ABM4G736</accession>
<evidence type="ECO:0000256" key="2">
    <source>
        <dbReference type="SAM" id="MobiDB-lite"/>
    </source>
</evidence>